<dbReference type="InterPro" id="IPR043128">
    <property type="entry name" value="Rev_trsase/Diguanyl_cyclase"/>
</dbReference>
<comment type="caution">
    <text evidence="3">The sequence shown here is derived from an EMBL/GenBank/DDBJ whole genome shotgun (WGS) entry which is preliminary data.</text>
</comment>
<feature type="domain" description="EAL" evidence="1">
    <location>
        <begin position="211"/>
        <end position="465"/>
    </location>
</feature>
<dbReference type="SUPFAM" id="SSF55073">
    <property type="entry name" value="Nucleotide cyclase"/>
    <property type="match status" value="1"/>
</dbReference>
<dbReference type="PROSITE" id="PS50883">
    <property type="entry name" value="EAL"/>
    <property type="match status" value="1"/>
</dbReference>
<dbReference type="RefSeq" id="WP_318798879.1">
    <property type="nucleotide sequence ID" value="NZ_JARUJP010000023.1"/>
</dbReference>
<dbReference type="EC" id="2.7.7.65" evidence="3"/>
<dbReference type="CDD" id="cd01949">
    <property type="entry name" value="GGDEF"/>
    <property type="match status" value="1"/>
</dbReference>
<dbReference type="InterPro" id="IPR029787">
    <property type="entry name" value="Nucleotide_cyclase"/>
</dbReference>
<dbReference type="SUPFAM" id="SSF141868">
    <property type="entry name" value="EAL domain-like"/>
    <property type="match status" value="1"/>
</dbReference>
<evidence type="ECO:0000313" key="4">
    <source>
        <dbReference type="Proteomes" id="UP001281656"/>
    </source>
</evidence>
<name>A0ABU4JWQ3_9CLOT</name>
<dbReference type="Proteomes" id="UP001281656">
    <property type="component" value="Unassembled WGS sequence"/>
</dbReference>
<reference evidence="3 4" key="1">
    <citation type="submission" date="2023-04" db="EMBL/GenBank/DDBJ databases">
        <title>Clostridium tannerae sp. nov., isolated from the fecal material of an alpaca.</title>
        <authorList>
            <person name="Miller S."/>
            <person name="Hendry M."/>
            <person name="King J."/>
            <person name="Sankaranarayanan K."/>
            <person name="Lawson P.A."/>
        </authorList>
    </citation>
    <scope>NUCLEOTIDE SEQUENCE [LARGE SCALE GENOMIC DNA]</scope>
    <source>
        <strain evidence="3 4">A1-XYC3</strain>
    </source>
</reference>
<dbReference type="Gene3D" id="3.20.20.450">
    <property type="entry name" value="EAL domain"/>
    <property type="match status" value="1"/>
</dbReference>
<dbReference type="EMBL" id="JARUJP010000023">
    <property type="protein sequence ID" value="MDW8802563.1"/>
    <property type="molecule type" value="Genomic_DNA"/>
</dbReference>
<evidence type="ECO:0000259" key="2">
    <source>
        <dbReference type="PROSITE" id="PS50887"/>
    </source>
</evidence>
<keyword evidence="3" id="KW-0378">Hydrolase</keyword>
<dbReference type="InterPro" id="IPR035919">
    <property type="entry name" value="EAL_sf"/>
</dbReference>
<feature type="domain" description="GGDEF" evidence="2">
    <location>
        <begin position="69"/>
        <end position="202"/>
    </location>
</feature>
<dbReference type="Gene3D" id="3.30.70.270">
    <property type="match status" value="1"/>
</dbReference>
<dbReference type="PANTHER" id="PTHR44757:SF2">
    <property type="entry name" value="BIOFILM ARCHITECTURE MAINTENANCE PROTEIN MBAA"/>
    <property type="match status" value="1"/>
</dbReference>
<dbReference type="InterPro" id="IPR000160">
    <property type="entry name" value="GGDEF_dom"/>
</dbReference>
<dbReference type="CDD" id="cd01948">
    <property type="entry name" value="EAL"/>
    <property type="match status" value="1"/>
</dbReference>
<keyword evidence="4" id="KW-1185">Reference proteome</keyword>
<dbReference type="InterPro" id="IPR001633">
    <property type="entry name" value="EAL_dom"/>
</dbReference>
<keyword evidence="3" id="KW-0548">Nucleotidyltransferase</keyword>
<dbReference type="Pfam" id="PF00563">
    <property type="entry name" value="EAL"/>
    <property type="match status" value="1"/>
</dbReference>
<organism evidence="3 4">
    <name type="scientific">Clostridium tanneri</name>
    <dbReference type="NCBI Taxonomy" id="3037988"/>
    <lineage>
        <taxon>Bacteria</taxon>
        <taxon>Bacillati</taxon>
        <taxon>Bacillota</taxon>
        <taxon>Clostridia</taxon>
        <taxon>Eubacteriales</taxon>
        <taxon>Clostridiaceae</taxon>
        <taxon>Clostridium</taxon>
    </lineage>
</organism>
<dbReference type="GO" id="GO:0071111">
    <property type="term" value="F:cyclic-guanylate-specific phosphodiesterase activity"/>
    <property type="evidence" value="ECO:0007669"/>
    <property type="project" value="UniProtKB-EC"/>
</dbReference>
<accession>A0ABU4JWQ3</accession>
<dbReference type="InterPro" id="IPR052155">
    <property type="entry name" value="Biofilm_reg_signaling"/>
</dbReference>
<dbReference type="NCBIfam" id="TIGR00254">
    <property type="entry name" value="GGDEF"/>
    <property type="match status" value="1"/>
</dbReference>
<proteinExistence type="predicted"/>
<evidence type="ECO:0000259" key="1">
    <source>
        <dbReference type="PROSITE" id="PS50883"/>
    </source>
</evidence>
<dbReference type="SMART" id="SM00267">
    <property type="entry name" value="GGDEF"/>
    <property type="match status" value="1"/>
</dbReference>
<dbReference type="Pfam" id="PF00990">
    <property type="entry name" value="GGDEF"/>
    <property type="match status" value="1"/>
</dbReference>
<dbReference type="PROSITE" id="PS50887">
    <property type="entry name" value="GGDEF"/>
    <property type="match status" value="1"/>
</dbReference>
<keyword evidence="3" id="KW-0808">Transferase</keyword>
<dbReference type="GO" id="GO:0052621">
    <property type="term" value="F:diguanylate cyclase activity"/>
    <property type="evidence" value="ECO:0007669"/>
    <property type="project" value="UniProtKB-EC"/>
</dbReference>
<protein>
    <submittedName>
        <fullName evidence="3">Bifunctional diguanylate cyclase/phosphodiesterase</fullName>
        <ecNumber evidence="3">2.7.7.65</ecNumber>
        <ecNumber evidence="3">3.1.4.52</ecNumber>
    </submittedName>
</protein>
<sequence>MLILVFVIGGAVMLWILKYKVLLPGIKQKQTEEKLYHVVYFDQLTGLPNRLLFLKCIEDFVATAKENSGSIAILYLDINRFKIINDIEGYDAGDKFLRDLAEELPSCLGESMILGRLGEDEFGILMPKVKSEEEVLQLCDKIIAAINRDWKISNRNFNIAVCIGIAVYPQHGETALELLKNADAAMYYAKERGKNYYEFYKPALSSRTLNQVSMENSIIKAINREEFILYYQSQIRIVDNKVVGVEALIRWHSPEHGIIPPDKFIPFAEENGLIDFIDRWVMKTACLQSRRWQELNKKPIRISINVSSKQFEDPKFIEYVRNTIDETKAGPAWLEVEITESALMKYPEETIKILNELKSMGIKIALDDFGTGYSSLAYLKKFPIDKLKIDKSFIRDITQNKENEAIVKTIIDLSKSMGIKVVAEGVETKEQLEILRKLNCDEVQGYLFSKPVEGIVIEEALIGRVEN</sequence>
<gene>
    <name evidence="3" type="ORF">P8V03_15555</name>
</gene>
<dbReference type="SMART" id="SM00052">
    <property type="entry name" value="EAL"/>
    <property type="match status" value="1"/>
</dbReference>
<evidence type="ECO:0000313" key="3">
    <source>
        <dbReference type="EMBL" id="MDW8802563.1"/>
    </source>
</evidence>
<dbReference type="EC" id="3.1.4.52" evidence="3"/>
<dbReference type="PANTHER" id="PTHR44757">
    <property type="entry name" value="DIGUANYLATE CYCLASE DGCP"/>
    <property type="match status" value="1"/>
</dbReference>